<dbReference type="EMBL" id="JACRSY010000016">
    <property type="protein sequence ID" value="MBC8580036.1"/>
    <property type="molecule type" value="Genomic_DNA"/>
</dbReference>
<dbReference type="PANTHER" id="PTHR22550:SF9">
    <property type="entry name" value="STAGE V SPORULATION PROTEIN AF"/>
    <property type="match status" value="1"/>
</dbReference>
<evidence type="ECO:0000313" key="5">
    <source>
        <dbReference type="Proteomes" id="UP000655830"/>
    </source>
</evidence>
<protein>
    <submittedName>
        <fullName evidence="4">Spore germination protein</fullName>
    </submittedName>
</protein>
<evidence type="ECO:0000313" key="4">
    <source>
        <dbReference type="EMBL" id="MBC8580036.1"/>
    </source>
</evidence>
<feature type="transmembrane region" description="Helical" evidence="3">
    <location>
        <begin position="378"/>
        <end position="398"/>
    </location>
</feature>
<feature type="transmembrane region" description="Helical" evidence="3">
    <location>
        <begin position="287"/>
        <end position="306"/>
    </location>
</feature>
<evidence type="ECO:0000256" key="2">
    <source>
        <dbReference type="ARBA" id="ARBA00023136"/>
    </source>
</evidence>
<dbReference type="InterPro" id="IPR050768">
    <property type="entry name" value="UPF0353/GerABKA_families"/>
</dbReference>
<dbReference type="Pfam" id="PF03323">
    <property type="entry name" value="GerA"/>
    <property type="match status" value="1"/>
</dbReference>
<dbReference type="Proteomes" id="UP000655830">
    <property type="component" value="Unassembled WGS sequence"/>
</dbReference>
<feature type="transmembrane region" description="Helical" evidence="3">
    <location>
        <begin position="445"/>
        <end position="461"/>
    </location>
</feature>
<organism evidence="4 5">
    <name type="scientific">Zhenhengia yiwuensis</name>
    <dbReference type="NCBI Taxonomy" id="2763666"/>
    <lineage>
        <taxon>Bacteria</taxon>
        <taxon>Bacillati</taxon>
        <taxon>Bacillota</taxon>
        <taxon>Clostridia</taxon>
        <taxon>Lachnospirales</taxon>
        <taxon>Lachnospiraceae</taxon>
        <taxon>Zhenhengia</taxon>
    </lineage>
</organism>
<dbReference type="PIRSF" id="PIRSF005690">
    <property type="entry name" value="GerBA"/>
    <property type="match status" value="1"/>
</dbReference>
<evidence type="ECO:0000256" key="1">
    <source>
        <dbReference type="ARBA" id="ARBA00005278"/>
    </source>
</evidence>
<keyword evidence="2 3" id="KW-0472">Membrane</keyword>
<keyword evidence="3" id="KW-0812">Transmembrane</keyword>
<dbReference type="AlphaFoldDB" id="A0A926EI29"/>
<evidence type="ECO:0000256" key="3">
    <source>
        <dbReference type="SAM" id="Phobius"/>
    </source>
</evidence>
<dbReference type="InterPro" id="IPR004995">
    <property type="entry name" value="Spore_Ger"/>
</dbReference>
<name>A0A926EI29_9FIRM</name>
<feature type="transmembrane region" description="Helical" evidence="3">
    <location>
        <begin position="410"/>
        <end position="433"/>
    </location>
</feature>
<accession>A0A926EI29</accession>
<sequence>MKLTSNLQDNIHALKAILPIGKSFDLLEKTLKIHGRNFHLYFLDGFAKDTNLEYVRRDIFTLPKETLDQIHTAEELIEYAISSIEVSTETDLDKLVTALLAGQTILFFDGSPSAAVIDLRTYPTRGISEPEKEKTIRGARDGFVETIVFNTALIRRRVRDPHLIFEMMQIGSLSHTDVAIGYISNKVNKKALKKVKQLLNDLQINSLTMGDQTLVEAVHSDSWINPFPKARYTERPDVAAAQVSEGKIVILVDNSPTAIIVPTGIFDFTQDVDDYYVPVLTGNYLRFIRYAILIFNLFLTPVYVLIVKNDQYLPSSLSFLLPDEPLNVALFIQFLALEIAVDGLKIASLNTPSSLGTSLSVIGGLILGEYAVKTGWLIPHTIFYMAIVALSSFTQPSIELSYAIKFMRMLLLLGAGLFNIWGFVIALIIDIIFIARTKSFSGESYLYPLIPFNWTALRTLLFRTKVKSKQHVRNN</sequence>
<gene>
    <name evidence="4" type="ORF">H8718_10930</name>
</gene>
<comment type="similarity">
    <text evidence="1">Belongs to the GerABKA family.</text>
</comment>
<keyword evidence="3" id="KW-1133">Transmembrane helix</keyword>
<dbReference type="GO" id="GO:0016020">
    <property type="term" value="C:membrane"/>
    <property type="evidence" value="ECO:0007669"/>
    <property type="project" value="InterPro"/>
</dbReference>
<proteinExistence type="inferred from homology"/>
<comment type="caution">
    <text evidence="4">The sequence shown here is derived from an EMBL/GenBank/DDBJ whole genome shotgun (WGS) entry which is preliminary data.</text>
</comment>
<dbReference type="GO" id="GO:0009847">
    <property type="term" value="P:spore germination"/>
    <property type="evidence" value="ECO:0007669"/>
    <property type="project" value="InterPro"/>
</dbReference>
<dbReference type="PANTHER" id="PTHR22550">
    <property type="entry name" value="SPORE GERMINATION PROTEIN"/>
    <property type="match status" value="1"/>
</dbReference>
<reference evidence="4" key="1">
    <citation type="submission" date="2020-08" db="EMBL/GenBank/DDBJ databases">
        <title>Genome public.</title>
        <authorList>
            <person name="Liu C."/>
            <person name="Sun Q."/>
        </authorList>
    </citation>
    <scope>NUCLEOTIDE SEQUENCE</scope>
    <source>
        <strain evidence="4">NSJ-12</strain>
    </source>
</reference>
<dbReference type="RefSeq" id="WP_249332928.1">
    <property type="nucleotide sequence ID" value="NZ_JACRSY010000016.1"/>
</dbReference>
<keyword evidence="5" id="KW-1185">Reference proteome</keyword>